<organism evidence="2 3">
    <name type="scientific">Coniella lustricola</name>
    <dbReference type="NCBI Taxonomy" id="2025994"/>
    <lineage>
        <taxon>Eukaryota</taxon>
        <taxon>Fungi</taxon>
        <taxon>Dikarya</taxon>
        <taxon>Ascomycota</taxon>
        <taxon>Pezizomycotina</taxon>
        <taxon>Sordariomycetes</taxon>
        <taxon>Sordariomycetidae</taxon>
        <taxon>Diaporthales</taxon>
        <taxon>Schizoparmaceae</taxon>
        <taxon>Coniella</taxon>
    </lineage>
</organism>
<protein>
    <submittedName>
        <fullName evidence="2">Glucose-repressible protein Grg1</fullName>
    </submittedName>
</protein>
<dbReference type="PANTHER" id="PTHR38789">
    <property type="entry name" value="REPRESSIBLE PROTEIN GRG1, PUTATIVE (AFU_ORTHOLOGUE AFUA_5G14210)-RELATED"/>
    <property type="match status" value="1"/>
</dbReference>
<dbReference type="PANTHER" id="PTHR38789:SF1">
    <property type="entry name" value="GLUCOSE-REPRESSIBLE GENE PROTEIN-RELATED"/>
    <property type="match status" value="1"/>
</dbReference>
<feature type="region of interest" description="Disordered" evidence="1">
    <location>
        <begin position="17"/>
        <end position="71"/>
    </location>
</feature>
<evidence type="ECO:0000313" key="3">
    <source>
        <dbReference type="Proteomes" id="UP000241462"/>
    </source>
</evidence>
<dbReference type="Pfam" id="PF11034">
    <property type="entry name" value="Grg1"/>
    <property type="match status" value="1"/>
</dbReference>
<dbReference type="EMBL" id="KZ678604">
    <property type="protein sequence ID" value="PSR78491.1"/>
    <property type="molecule type" value="Genomic_DNA"/>
</dbReference>
<sequence>MDTIKNTANYVSDKASELTNTASKETNKQVAKDSDVSITDRAKAGKDYVGDSLNEHKDKASAETNKQKATH</sequence>
<accession>A0A2T2ZWM3</accession>
<reference evidence="2 3" key="1">
    <citation type="journal article" date="2018" name="Mycol. Prog.">
        <title>Coniella lustricola, a new species from submerged detritus.</title>
        <authorList>
            <person name="Raudabaugh D.B."/>
            <person name="Iturriaga T."/>
            <person name="Carver A."/>
            <person name="Mondo S."/>
            <person name="Pangilinan J."/>
            <person name="Lipzen A."/>
            <person name="He G."/>
            <person name="Amirebrahimi M."/>
            <person name="Grigoriev I.V."/>
            <person name="Miller A.N."/>
        </authorList>
    </citation>
    <scope>NUCLEOTIDE SEQUENCE [LARGE SCALE GENOMIC DNA]</scope>
    <source>
        <strain evidence="2 3">B22-T-1</strain>
    </source>
</reference>
<evidence type="ECO:0000313" key="2">
    <source>
        <dbReference type="EMBL" id="PSR78491.1"/>
    </source>
</evidence>
<evidence type="ECO:0000256" key="1">
    <source>
        <dbReference type="SAM" id="MobiDB-lite"/>
    </source>
</evidence>
<gene>
    <name evidence="2" type="ORF">BD289DRAFT_443849</name>
</gene>
<name>A0A2T2ZWM3_9PEZI</name>
<dbReference type="InterPro" id="IPR020100">
    <property type="entry name" value="Glc-repressible_Grg1"/>
</dbReference>
<dbReference type="AlphaFoldDB" id="A0A2T2ZWM3"/>
<keyword evidence="3" id="KW-1185">Reference proteome</keyword>
<dbReference type="OrthoDB" id="10039103at2759"/>
<dbReference type="InParanoid" id="A0A2T2ZWM3"/>
<feature type="compositionally biased region" description="Basic and acidic residues" evidence="1">
    <location>
        <begin position="25"/>
        <end position="61"/>
    </location>
</feature>
<proteinExistence type="predicted"/>
<dbReference type="Proteomes" id="UP000241462">
    <property type="component" value="Unassembled WGS sequence"/>
</dbReference>